<dbReference type="InterPro" id="IPR005863">
    <property type="entry name" value="UDP-N-AcMur_synth"/>
</dbReference>
<comment type="pathway">
    <text evidence="10 11">Cell wall biogenesis; peptidoglycan biosynthesis.</text>
</comment>
<dbReference type="SUPFAM" id="SSF63418">
    <property type="entry name" value="MurE/MurF N-terminal domain"/>
    <property type="match status" value="1"/>
</dbReference>
<dbReference type="SUPFAM" id="SSF53244">
    <property type="entry name" value="MurD-like peptide ligases, peptide-binding domain"/>
    <property type="match status" value="1"/>
</dbReference>
<evidence type="ECO:0000256" key="1">
    <source>
        <dbReference type="ARBA" id="ARBA00022490"/>
    </source>
</evidence>
<keyword evidence="2 10" id="KW-0436">Ligase</keyword>
<dbReference type="Pfam" id="PF02875">
    <property type="entry name" value="Mur_ligase_C"/>
    <property type="match status" value="1"/>
</dbReference>
<dbReference type="SUPFAM" id="SSF53623">
    <property type="entry name" value="MurD-like peptide ligases, catalytic domain"/>
    <property type="match status" value="1"/>
</dbReference>
<dbReference type="PANTHER" id="PTHR43024">
    <property type="entry name" value="UDP-N-ACETYLMURAMOYL-TRIPEPTIDE--D-ALANYL-D-ALANINE LIGASE"/>
    <property type="match status" value="1"/>
</dbReference>
<dbReference type="Gene3D" id="3.40.1390.10">
    <property type="entry name" value="MurE/MurF, N-terminal domain"/>
    <property type="match status" value="1"/>
</dbReference>
<evidence type="ECO:0000256" key="11">
    <source>
        <dbReference type="RuleBase" id="RU004136"/>
    </source>
</evidence>
<dbReference type="AlphaFoldDB" id="A0AAE3E8Y6"/>
<dbReference type="InterPro" id="IPR035911">
    <property type="entry name" value="MurE/MurF_N"/>
</dbReference>
<keyword evidence="4 10" id="KW-0547">Nucleotide-binding</keyword>
<keyword evidence="1 10" id="KW-0963">Cytoplasm</keyword>
<dbReference type="EMBL" id="JAJEQR010000009">
    <property type="protein sequence ID" value="MCC2230224.1"/>
    <property type="molecule type" value="Genomic_DNA"/>
</dbReference>
<dbReference type="HAMAP" id="MF_02019">
    <property type="entry name" value="MurF"/>
    <property type="match status" value="1"/>
</dbReference>
<dbReference type="InterPro" id="IPR036565">
    <property type="entry name" value="Mur-like_cat_sf"/>
</dbReference>
<dbReference type="InterPro" id="IPR036615">
    <property type="entry name" value="Mur_ligase_C_dom_sf"/>
</dbReference>
<keyword evidence="6 10" id="KW-0133">Cell shape</keyword>
<feature type="domain" description="Mur ligase N-terminal catalytic" evidence="12">
    <location>
        <begin position="26"/>
        <end position="94"/>
    </location>
</feature>
<evidence type="ECO:0000256" key="6">
    <source>
        <dbReference type="ARBA" id="ARBA00022960"/>
    </source>
</evidence>
<evidence type="ECO:0000313" key="16">
    <source>
        <dbReference type="Proteomes" id="UP001198182"/>
    </source>
</evidence>
<evidence type="ECO:0000256" key="4">
    <source>
        <dbReference type="ARBA" id="ARBA00022741"/>
    </source>
</evidence>
<feature type="domain" description="Mur ligase C-terminal" evidence="13">
    <location>
        <begin position="317"/>
        <end position="439"/>
    </location>
</feature>
<keyword evidence="5 10" id="KW-0067">ATP-binding</keyword>
<evidence type="ECO:0000256" key="2">
    <source>
        <dbReference type="ARBA" id="ARBA00022598"/>
    </source>
</evidence>
<comment type="catalytic activity">
    <reaction evidence="10 11">
        <text>D-alanyl-D-alanine + UDP-N-acetyl-alpha-D-muramoyl-L-alanyl-gamma-D-glutamyl-meso-2,6-diaminopimelate + ATP = UDP-N-acetyl-alpha-D-muramoyl-L-alanyl-gamma-D-glutamyl-meso-2,6-diaminopimeloyl-D-alanyl-D-alanine + ADP + phosphate + H(+)</text>
        <dbReference type="Rhea" id="RHEA:28374"/>
        <dbReference type="ChEBI" id="CHEBI:15378"/>
        <dbReference type="ChEBI" id="CHEBI:30616"/>
        <dbReference type="ChEBI" id="CHEBI:43474"/>
        <dbReference type="ChEBI" id="CHEBI:57822"/>
        <dbReference type="ChEBI" id="CHEBI:61386"/>
        <dbReference type="ChEBI" id="CHEBI:83905"/>
        <dbReference type="ChEBI" id="CHEBI:456216"/>
        <dbReference type="EC" id="6.3.2.10"/>
    </reaction>
</comment>
<dbReference type="GO" id="GO:0005737">
    <property type="term" value="C:cytoplasm"/>
    <property type="evidence" value="ECO:0007669"/>
    <property type="project" value="UniProtKB-SubCell"/>
</dbReference>
<dbReference type="InterPro" id="IPR013221">
    <property type="entry name" value="Mur_ligase_cen"/>
</dbReference>
<organism evidence="15 16">
    <name type="scientific">Hominifimenecus microfluidus</name>
    <dbReference type="NCBI Taxonomy" id="2885348"/>
    <lineage>
        <taxon>Bacteria</taxon>
        <taxon>Bacillati</taxon>
        <taxon>Bacillota</taxon>
        <taxon>Clostridia</taxon>
        <taxon>Lachnospirales</taxon>
        <taxon>Lachnospiraceae</taxon>
        <taxon>Hominifimenecus</taxon>
    </lineage>
</organism>
<dbReference type="EC" id="6.3.2.10" evidence="10 11"/>
<dbReference type="Proteomes" id="UP001198182">
    <property type="component" value="Unassembled WGS sequence"/>
</dbReference>
<evidence type="ECO:0000256" key="9">
    <source>
        <dbReference type="ARBA" id="ARBA00023316"/>
    </source>
</evidence>
<evidence type="ECO:0000259" key="12">
    <source>
        <dbReference type="Pfam" id="PF01225"/>
    </source>
</evidence>
<gene>
    <name evidence="10" type="primary">murF</name>
    <name evidence="15" type="ORF">LKD81_04305</name>
</gene>
<protein>
    <recommendedName>
        <fullName evidence="10 11">UDP-N-acetylmuramoyl-tripeptide--D-alanyl-D-alanine ligase</fullName>
        <ecNumber evidence="10 11">6.3.2.10</ecNumber>
    </recommendedName>
    <alternativeName>
        <fullName evidence="10">D-alanyl-D-alanine-adding enzyme</fullName>
    </alternativeName>
</protein>
<dbReference type="InterPro" id="IPR000713">
    <property type="entry name" value="Mur_ligase_N"/>
</dbReference>
<dbReference type="Gene3D" id="3.90.190.20">
    <property type="entry name" value="Mur ligase, C-terminal domain"/>
    <property type="match status" value="1"/>
</dbReference>
<keyword evidence="7 10" id="KW-0573">Peptidoglycan synthesis</keyword>
<dbReference type="GO" id="GO:0071555">
    <property type="term" value="P:cell wall organization"/>
    <property type="evidence" value="ECO:0007669"/>
    <property type="project" value="UniProtKB-KW"/>
</dbReference>
<dbReference type="GO" id="GO:0047480">
    <property type="term" value="F:UDP-N-acetylmuramoyl-tripeptide-D-alanyl-D-alanine ligase activity"/>
    <property type="evidence" value="ECO:0007669"/>
    <property type="project" value="UniProtKB-UniRule"/>
</dbReference>
<dbReference type="NCBIfam" id="TIGR01143">
    <property type="entry name" value="murF"/>
    <property type="match status" value="1"/>
</dbReference>
<name>A0AAE3E8Y6_9FIRM</name>
<comment type="similarity">
    <text evidence="10">Belongs to the MurCDEF family. MurF subfamily.</text>
</comment>
<dbReference type="GO" id="GO:0009252">
    <property type="term" value="P:peptidoglycan biosynthetic process"/>
    <property type="evidence" value="ECO:0007669"/>
    <property type="project" value="UniProtKB-UniRule"/>
</dbReference>
<proteinExistence type="inferred from homology"/>
<dbReference type="GO" id="GO:0051301">
    <property type="term" value="P:cell division"/>
    <property type="evidence" value="ECO:0007669"/>
    <property type="project" value="UniProtKB-KW"/>
</dbReference>
<accession>A0AAE3E8Y6</accession>
<feature type="binding site" evidence="10">
    <location>
        <begin position="111"/>
        <end position="117"/>
    </location>
    <ligand>
        <name>ATP</name>
        <dbReference type="ChEBI" id="CHEBI:30616"/>
    </ligand>
</feature>
<evidence type="ECO:0000256" key="8">
    <source>
        <dbReference type="ARBA" id="ARBA00023306"/>
    </source>
</evidence>
<dbReference type="InterPro" id="IPR004101">
    <property type="entry name" value="Mur_ligase_C"/>
</dbReference>
<dbReference type="RefSeq" id="WP_308452933.1">
    <property type="nucleotide sequence ID" value="NZ_JAJEQR010000009.1"/>
</dbReference>
<keyword evidence="8 10" id="KW-0131">Cell cycle</keyword>
<keyword evidence="16" id="KW-1185">Reference proteome</keyword>
<keyword evidence="9 10" id="KW-0961">Cell wall biogenesis/degradation</keyword>
<dbReference type="GO" id="GO:0008360">
    <property type="term" value="P:regulation of cell shape"/>
    <property type="evidence" value="ECO:0007669"/>
    <property type="project" value="UniProtKB-KW"/>
</dbReference>
<comment type="subcellular location">
    <subcellularLocation>
        <location evidence="10 11">Cytoplasm</location>
    </subcellularLocation>
</comment>
<evidence type="ECO:0000256" key="7">
    <source>
        <dbReference type="ARBA" id="ARBA00022984"/>
    </source>
</evidence>
<comment type="caution">
    <text evidence="15">The sequence shown here is derived from an EMBL/GenBank/DDBJ whole genome shotgun (WGS) entry which is preliminary data.</text>
</comment>
<dbReference type="Pfam" id="PF08245">
    <property type="entry name" value="Mur_ligase_M"/>
    <property type="match status" value="1"/>
</dbReference>
<evidence type="ECO:0000256" key="10">
    <source>
        <dbReference type="HAMAP-Rule" id="MF_02019"/>
    </source>
</evidence>
<dbReference type="PANTHER" id="PTHR43024:SF1">
    <property type="entry name" value="UDP-N-ACETYLMURAMOYL-TRIPEPTIDE--D-ALANYL-D-ALANINE LIGASE"/>
    <property type="match status" value="1"/>
</dbReference>
<dbReference type="InterPro" id="IPR051046">
    <property type="entry name" value="MurCDEF_CellWall_CoF430Synth"/>
</dbReference>
<evidence type="ECO:0000259" key="13">
    <source>
        <dbReference type="Pfam" id="PF02875"/>
    </source>
</evidence>
<dbReference type="GO" id="GO:0005524">
    <property type="term" value="F:ATP binding"/>
    <property type="evidence" value="ECO:0007669"/>
    <property type="project" value="UniProtKB-UniRule"/>
</dbReference>
<sequence>MKNITVQDIVQATGGRLLCGSPDLLIRNISIDSRTMKGDDIFVPIIGAKVDAHRFIGGAFQAGAAATFTSEHDEMEDTHPWIRVEDTVKALQDLGAFCRNRLTMPIIGVTGSVGKTSTREMVACALSAEKKVYSTTGNSNGQLGVPITLSEADPDADVIVLEMGMSEPGEMSRISAVARVSMGVVTNIGVSHIENLGSRENIRKEKMHMADYLSPDQVMVLNGEDDQLEVYRKGAPFRVVYYGLSENNDYWAENIRVTDGRTYFTVHAGEETFEMQLPQLGQHHVMNALAALAVAAENEVSPVKAAKALESWHGFARRLEISEKNGCTIIDDSYNASPDSMRAALQVLSVTETAGRRIAVLADMLELGPDSPKYHSEVGAYAASCGTDRIFTIGTLARYLAEAAKAQGVEVSCYDSNAEALEDILAFRKPGDTILLKGSNSMKLSEIVKEL</sequence>
<dbReference type="Pfam" id="PF01225">
    <property type="entry name" value="Mur_ligase"/>
    <property type="match status" value="1"/>
</dbReference>
<keyword evidence="3 10" id="KW-0132">Cell division</keyword>
<evidence type="ECO:0000256" key="5">
    <source>
        <dbReference type="ARBA" id="ARBA00022840"/>
    </source>
</evidence>
<reference evidence="15" key="1">
    <citation type="submission" date="2021-10" db="EMBL/GenBank/DDBJ databases">
        <title>Anaerobic single-cell dispensing facilitates the cultivation of human gut bacteria.</title>
        <authorList>
            <person name="Afrizal A."/>
        </authorList>
    </citation>
    <scope>NUCLEOTIDE SEQUENCE</scope>
    <source>
        <strain evidence="15">CLA-AA-H215</strain>
    </source>
</reference>
<evidence type="ECO:0000256" key="3">
    <source>
        <dbReference type="ARBA" id="ARBA00022618"/>
    </source>
</evidence>
<comment type="function">
    <text evidence="10 11">Involved in cell wall formation. Catalyzes the final step in the synthesis of UDP-N-acetylmuramoyl-pentapeptide, the precursor of murein.</text>
</comment>
<dbReference type="Gene3D" id="3.40.1190.10">
    <property type="entry name" value="Mur-like, catalytic domain"/>
    <property type="match status" value="1"/>
</dbReference>
<evidence type="ECO:0000259" key="14">
    <source>
        <dbReference type="Pfam" id="PF08245"/>
    </source>
</evidence>
<evidence type="ECO:0000313" key="15">
    <source>
        <dbReference type="EMBL" id="MCC2230224.1"/>
    </source>
</evidence>
<feature type="domain" description="Mur ligase central" evidence="14">
    <location>
        <begin position="109"/>
        <end position="295"/>
    </location>
</feature>